<feature type="region of interest" description="Disordered" evidence="1">
    <location>
        <begin position="46"/>
        <end position="121"/>
    </location>
</feature>
<gene>
    <name evidence="2" type="ORF">PIB30_053455</name>
</gene>
<feature type="compositionally biased region" description="Polar residues" evidence="1">
    <location>
        <begin position="229"/>
        <end position="240"/>
    </location>
</feature>
<name>A0ABU6TI90_9FABA</name>
<accession>A0ABU6TI90</accession>
<reference evidence="2 3" key="1">
    <citation type="journal article" date="2023" name="Plants (Basel)">
        <title>Bridging the Gap: Combining Genomics and Transcriptomics Approaches to Understand Stylosanthes scabra, an Orphan Legume from the Brazilian Caatinga.</title>
        <authorList>
            <person name="Ferreira-Neto J.R.C."/>
            <person name="da Silva M.D."/>
            <person name="Binneck E."/>
            <person name="de Melo N.F."/>
            <person name="da Silva R.H."/>
            <person name="de Melo A.L.T.M."/>
            <person name="Pandolfi V."/>
            <person name="Bustamante F.O."/>
            <person name="Brasileiro-Vidal A.C."/>
            <person name="Benko-Iseppon A.M."/>
        </authorList>
    </citation>
    <scope>NUCLEOTIDE SEQUENCE [LARGE SCALE GENOMIC DNA]</scope>
    <source>
        <tissue evidence="2">Leaves</tissue>
    </source>
</reference>
<feature type="compositionally biased region" description="Basic residues" evidence="1">
    <location>
        <begin position="164"/>
        <end position="182"/>
    </location>
</feature>
<feature type="compositionally biased region" description="Basic and acidic residues" evidence="1">
    <location>
        <begin position="57"/>
        <end position="69"/>
    </location>
</feature>
<feature type="compositionally biased region" description="Polar residues" evidence="1">
    <location>
        <begin position="70"/>
        <end position="101"/>
    </location>
</feature>
<feature type="region of interest" description="Disordered" evidence="1">
    <location>
        <begin position="204"/>
        <end position="240"/>
    </location>
</feature>
<keyword evidence="3" id="KW-1185">Reference proteome</keyword>
<proteinExistence type="predicted"/>
<feature type="region of interest" description="Disordered" evidence="1">
    <location>
        <begin position="144"/>
        <end position="191"/>
    </location>
</feature>
<comment type="caution">
    <text evidence="2">The sequence shown here is derived from an EMBL/GenBank/DDBJ whole genome shotgun (WGS) entry which is preliminary data.</text>
</comment>
<evidence type="ECO:0000256" key="1">
    <source>
        <dbReference type="SAM" id="MobiDB-lite"/>
    </source>
</evidence>
<protein>
    <submittedName>
        <fullName evidence="2">Uncharacterized protein</fullName>
    </submittedName>
</protein>
<organism evidence="2 3">
    <name type="scientific">Stylosanthes scabra</name>
    <dbReference type="NCBI Taxonomy" id="79078"/>
    <lineage>
        <taxon>Eukaryota</taxon>
        <taxon>Viridiplantae</taxon>
        <taxon>Streptophyta</taxon>
        <taxon>Embryophyta</taxon>
        <taxon>Tracheophyta</taxon>
        <taxon>Spermatophyta</taxon>
        <taxon>Magnoliopsida</taxon>
        <taxon>eudicotyledons</taxon>
        <taxon>Gunneridae</taxon>
        <taxon>Pentapetalae</taxon>
        <taxon>rosids</taxon>
        <taxon>fabids</taxon>
        <taxon>Fabales</taxon>
        <taxon>Fabaceae</taxon>
        <taxon>Papilionoideae</taxon>
        <taxon>50 kb inversion clade</taxon>
        <taxon>dalbergioids sensu lato</taxon>
        <taxon>Dalbergieae</taxon>
        <taxon>Pterocarpus clade</taxon>
        <taxon>Stylosanthes</taxon>
    </lineage>
</organism>
<sequence>MYYAAHNLARRTPESLFSGALLVHNHSSHKSPTFCLGTSGYAGSPNPSKEGVVYTDHSADDQRRNKQRELQQQALDLNAATNEATGSGNVNTDSRDVQNGQPPHRSGPAIRPPDPSRGIGSDESQIVQELRDRMQAMELEVRKLRKENAELRSTTRNPQPRGRTPPRRRSRSKSRSPPRRTQRPQTPREEGAIIVVRTTVNLPREGTVRGVGEPTGDTRGLEIGLQPRPWTTTLRSQVGS</sequence>
<evidence type="ECO:0000313" key="2">
    <source>
        <dbReference type="EMBL" id="MED6148470.1"/>
    </source>
</evidence>
<evidence type="ECO:0000313" key="3">
    <source>
        <dbReference type="Proteomes" id="UP001341840"/>
    </source>
</evidence>
<dbReference type="EMBL" id="JASCZI010091018">
    <property type="protein sequence ID" value="MED6148470.1"/>
    <property type="molecule type" value="Genomic_DNA"/>
</dbReference>
<dbReference type="Proteomes" id="UP001341840">
    <property type="component" value="Unassembled WGS sequence"/>
</dbReference>